<keyword evidence="1" id="KW-0436">Ligase</keyword>
<sequence>MVLRGSDGAPSLQAFWRNLAAVIADSPLKPFVTNSIEPHVTLLRDEVRVPRVRERIVEPIGWTVRDFVLIHSLIRQGLYKELGRWQLNGHDDSLAAM</sequence>
<gene>
    <name evidence="1" type="ORF">IQ26_01864</name>
</gene>
<organism evidence="1 2">
    <name type="scientific">Mesorhizobium tianshanense</name>
    <dbReference type="NCBI Taxonomy" id="39844"/>
    <lineage>
        <taxon>Bacteria</taxon>
        <taxon>Pseudomonadati</taxon>
        <taxon>Pseudomonadota</taxon>
        <taxon>Alphaproteobacteria</taxon>
        <taxon>Hyphomicrobiales</taxon>
        <taxon>Phyllobacteriaceae</taxon>
        <taxon>Mesorhizobium</taxon>
    </lineage>
</organism>
<accession>A0A562P5A7</accession>
<dbReference type="Gene3D" id="3.90.1140.10">
    <property type="entry name" value="Cyclic phosphodiesterase"/>
    <property type="match status" value="1"/>
</dbReference>
<evidence type="ECO:0000313" key="2">
    <source>
        <dbReference type="Proteomes" id="UP000317122"/>
    </source>
</evidence>
<dbReference type="AlphaFoldDB" id="A0A562P5A7"/>
<comment type="caution">
    <text evidence="1">The sequence shown here is derived from an EMBL/GenBank/DDBJ whole genome shotgun (WGS) entry which is preliminary data.</text>
</comment>
<dbReference type="EMBL" id="VLKT01000009">
    <property type="protein sequence ID" value="TWI39634.1"/>
    <property type="molecule type" value="Genomic_DNA"/>
</dbReference>
<protein>
    <submittedName>
        <fullName evidence="1">2'-5' RNA ligase</fullName>
    </submittedName>
</protein>
<dbReference type="InterPro" id="IPR009097">
    <property type="entry name" value="Cyclic_Pdiesterase"/>
</dbReference>
<proteinExistence type="predicted"/>
<dbReference type="GO" id="GO:0016874">
    <property type="term" value="F:ligase activity"/>
    <property type="evidence" value="ECO:0007669"/>
    <property type="project" value="UniProtKB-KW"/>
</dbReference>
<name>A0A562P5A7_9HYPH</name>
<reference evidence="1 2" key="1">
    <citation type="journal article" date="2015" name="Stand. Genomic Sci.">
        <title>Genomic Encyclopedia of Bacterial and Archaeal Type Strains, Phase III: the genomes of soil and plant-associated and newly described type strains.</title>
        <authorList>
            <person name="Whitman W.B."/>
            <person name="Woyke T."/>
            <person name="Klenk H.P."/>
            <person name="Zhou Y."/>
            <person name="Lilburn T.G."/>
            <person name="Beck B.J."/>
            <person name="De Vos P."/>
            <person name="Vandamme P."/>
            <person name="Eisen J.A."/>
            <person name="Garrity G."/>
            <person name="Hugenholtz P."/>
            <person name="Kyrpides N.C."/>
        </authorList>
    </citation>
    <scope>NUCLEOTIDE SEQUENCE [LARGE SCALE GENOMIC DNA]</scope>
    <source>
        <strain evidence="1 2">CGMCC 1.2546</strain>
    </source>
</reference>
<evidence type="ECO:0000313" key="1">
    <source>
        <dbReference type="EMBL" id="TWI39634.1"/>
    </source>
</evidence>
<keyword evidence="2" id="KW-1185">Reference proteome</keyword>
<dbReference type="Proteomes" id="UP000317122">
    <property type="component" value="Unassembled WGS sequence"/>
</dbReference>
<dbReference type="SUPFAM" id="SSF55144">
    <property type="entry name" value="LigT-like"/>
    <property type="match status" value="1"/>
</dbReference>